<reference evidence="1" key="1">
    <citation type="submission" date="2018-05" db="EMBL/GenBank/DDBJ databases">
        <authorList>
            <person name="Lanie J.A."/>
            <person name="Ng W.-L."/>
            <person name="Kazmierczak K.M."/>
            <person name="Andrzejewski T.M."/>
            <person name="Davidsen T.M."/>
            <person name="Wayne K.J."/>
            <person name="Tettelin H."/>
            <person name="Glass J.I."/>
            <person name="Rusch D."/>
            <person name="Podicherti R."/>
            <person name="Tsui H.-C.T."/>
            <person name="Winkler M.E."/>
        </authorList>
    </citation>
    <scope>NUCLEOTIDE SEQUENCE</scope>
</reference>
<proteinExistence type="predicted"/>
<evidence type="ECO:0008006" key="2">
    <source>
        <dbReference type="Google" id="ProtNLM"/>
    </source>
</evidence>
<name>A0A382WGF0_9ZZZZ</name>
<dbReference type="InterPro" id="IPR029063">
    <property type="entry name" value="SAM-dependent_MTases_sf"/>
</dbReference>
<gene>
    <name evidence="1" type="ORF">METZ01_LOCUS410761</name>
</gene>
<organism evidence="1">
    <name type="scientific">marine metagenome</name>
    <dbReference type="NCBI Taxonomy" id="408172"/>
    <lineage>
        <taxon>unclassified sequences</taxon>
        <taxon>metagenomes</taxon>
        <taxon>ecological metagenomes</taxon>
    </lineage>
</organism>
<protein>
    <recommendedName>
        <fullName evidence="2">Methyltransferase type 11 domain-containing protein</fullName>
    </recommendedName>
</protein>
<sequence length="210" mass="24396">MKKTNYSNLSEKGNKLIKFYKEMVQKGYRNDLFNLRNFREFIKENVFNREINSVLDYGAGKSDWTAKGFDDKSNQSAKEYFNIKEVNLFEPSIDIINKTVSDCVTCIDVLEHIFLGDLKNVLIDIYNHAKKIVVIHIACYLAVAKLPNGENAHVTVRSPDWWKGFIDGVSSDFPEIETLLMCTDLNRKIIAYKIWSAKLWHQSEKFKINN</sequence>
<dbReference type="EMBL" id="UINC01159681">
    <property type="protein sequence ID" value="SVD57907.1"/>
    <property type="molecule type" value="Genomic_DNA"/>
</dbReference>
<accession>A0A382WGF0</accession>
<dbReference type="AlphaFoldDB" id="A0A382WGF0"/>
<evidence type="ECO:0000313" key="1">
    <source>
        <dbReference type="EMBL" id="SVD57907.1"/>
    </source>
</evidence>
<dbReference type="Gene3D" id="3.40.50.150">
    <property type="entry name" value="Vaccinia Virus protein VP39"/>
    <property type="match status" value="1"/>
</dbReference>